<reference evidence="2" key="1">
    <citation type="journal article" date="2019" name="Int. J. Syst. Evol. Microbiol.">
        <title>The Global Catalogue of Microorganisms (GCM) 10K type strain sequencing project: providing services to taxonomists for standard genome sequencing and annotation.</title>
        <authorList>
            <consortium name="The Broad Institute Genomics Platform"/>
            <consortium name="The Broad Institute Genome Sequencing Center for Infectious Disease"/>
            <person name="Wu L."/>
            <person name="Ma J."/>
        </authorList>
    </citation>
    <scope>NUCLEOTIDE SEQUENCE [LARGE SCALE GENOMIC DNA]</scope>
    <source>
        <strain evidence="2">JCM 10977</strain>
    </source>
</reference>
<protein>
    <recommendedName>
        <fullName evidence="3">Secreted protein</fullName>
    </recommendedName>
</protein>
<gene>
    <name evidence="1" type="ORF">GCM10009554_32980</name>
</gene>
<keyword evidence="2" id="KW-1185">Reference proteome</keyword>
<proteinExistence type="predicted"/>
<evidence type="ECO:0008006" key="3">
    <source>
        <dbReference type="Google" id="ProtNLM"/>
    </source>
</evidence>
<comment type="caution">
    <text evidence="1">The sequence shown here is derived from an EMBL/GenBank/DDBJ whole genome shotgun (WGS) entry which is preliminary data.</text>
</comment>
<sequence>MALDLLVLRVLRSLVLRGAVLRGHRQLILRTRLLRDRGLRRLLLEGLELLAVLIWQRRLGHWDTLVSQFRLRATP</sequence>
<name>A0ABP4AXS5_9ACTN</name>
<accession>A0ABP4AXS5</accession>
<dbReference type="EMBL" id="BAAAHK010000007">
    <property type="protein sequence ID" value="GAA0941402.1"/>
    <property type="molecule type" value="Genomic_DNA"/>
</dbReference>
<organism evidence="1 2">
    <name type="scientific">Kribbella koreensis</name>
    <dbReference type="NCBI Taxonomy" id="57909"/>
    <lineage>
        <taxon>Bacteria</taxon>
        <taxon>Bacillati</taxon>
        <taxon>Actinomycetota</taxon>
        <taxon>Actinomycetes</taxon>
        <taxon>Propionibacteriales</taxon>
        <taxon>Kribbellaceae</taxon>
        <taxon>Kribbella</taxon>
    </lineage>
</organism>
<evidence type="ECO:0000313" key="1">
    <source>
        <dbReference type="EMBL" id="GAA0941402.1"/>
    </source>
</evidence>
<evidence type="ECO:0000313" key="2">
    <source>
        <dbReference type="Proteomes" id="UP001500542"/>
    </source>
</evidence>
<dbReference type="Proteomes" id="UP001500542">
    <property type="component" value="Unassembled WGS sequence"/>
</dbReference>